<protein>
    <submittedName>
        <fullName evidence="2">Sua5 family C-terminal domain-containing protein</fullName>
    </submittedName>
</protein>
<dbReference type="Pfam" id="PF03481">
    <property type="entry name" value="Sua5_C"/>
    <property type="match status" value="1"/>
</dbReference>
<dbReference type="Proteomes" id="UP001276854">
    <property type="component" value="Unassembled WGS sequence"/>
</dbReference>
<accession>A0ABU4GFU6</accession>
<evidence type="ECO:0000313" key="3">
    <source>
        <dbReference type="Proteomes" id="UP001276854"/>
    </source>
</evidence>
<organism evidence="2 3">
    <name type="scientific">Clostridium boliviensis</name>
    <dbReference type="NCBI Taxonomy" id="318465"/>
    <lineage>
        <taxon>Bacteria</taxon>
        <taxon>Bacillati</taxon>
        <taxon>Bacillota</taxon>
        <taxon>Clostridia</taxon>
        <taxon>Eubacteriales</taxon>
        <taxon>Clostridiaceae</taxon>
        <taxon>Clostridium</taxon>
    </lineage>
</organism>
<reference evidence="2 3" key="1">
    <citation type="submission" date="2023-10" db="EMBL/GenBank/DDBJ databases">
        <title>A novel Glycoside Hydrolase 43-Like Enzyme from Clostrdium boliviensis is an Endo-xylanase, and a Candidate for Xylooligosaccharides Production from Different Xylan Substrates.</title>
        <authorList>
            <person name="Alvarez M.T."/>
            <person name="Rocabado-Villegas L.R."/>
            <person name="Salas-Veizaga D.M."/>
            <person name="Linares-Pasten J.A."/>
            <person name="Gudmundsdottir E.E."/>
            <person name="Hreggvidsson G.O."/>
            <person name="Adlercreutz P."/>
            <person name="Nordberg Karlsson E."/>
        </authorList>
    </citation>
    <scope>NUCLEOTIDE SEQUENCE [LARGE SCALE GENOMIC DNA]</scope>
    <source>
        <strain evidence="2 3">E-1</strain>
    </source>
</reference>
<dbReference type="EMBL" id="JAWONS010000063">
    <property type="protein sequence ID" value="MDW2796502.1"/>
    <property type="molecule type" value="Genomic_DNA"/>
</dbReference>
<name>A0ABU4GFU6_9CLOT</name>
<dbReference type="Gene3D" id="3.40.50.11030">
    <property type="entry name" value="Threonylcarbamoyl-AMP synthase, C-terminal domain"/>
    <property type="match status" value="1"/>
</dbReference>
<feature type="domain" description="Threonylcarbamoyl-AMP synthase C-terminal" evidence="1">
    <location>
        <begin position="3"/>
        <end position="69"/>
    </location>
</feature>
<evidence type="ECO:0000313" key="2">
    <source>
        <dbReference type="EMBL" id="MDW2796502.1"/>
    </source>
</evidence>
<keyword evidence="3" id="KW-1185">Reference proteome</keyword>
<dbReference type="RefSeq" id="WP_318062770.1">
    <property type="nucleotide sequence ID" value="NZ_JAWONS010000063.1"/>
</dbReference>
<feature type="non-terminal residue" evidence="2">
    <location>
        <position position="1"/>
    </location>
</feature>
<comment type="caution">
    <text evidence="2">The sequence shown here is derived from an EMBL/GenBank/DDBJ whole genome shotgun (WGS) entry which is preliminary data.</text>
</comment>
<sequence length="78" mass="8963">LTTEENRHRYEADRVVVCGRRADPESVARNLYRALREMDRAGVDYILAETFPAEGLFRSVMNRLYKASGGRVVRSDDD</sequence>
<dbReference type="InterPro" id="IPR005145">
    <property type="entry name" value="Sua5_C"/>
</dbReference>
<evidence type="ECO:0000259" key="1">
    <source>
        <dbReference type="Pfam" id="PF03481"/>
    </source>
</evidence>
<dbReference type="InterPro" id="IPR038385">
    <property type="entry name" value="Sua5/YwlC_C"/>
</dbReference>
<gene>
    <name evidence="2" type="ORF">RZO55_02760</name>
</gene>
<proteinExistence type="predicted"/>